<comment type="similarity">
    <text evidence="2">Belongs to the cyclin family. Cyclin C subfamily.</text>
</comment>
<organism evidence="12 13">
    <name type="scientific">Polyplax serrata</name>
    <name type="common">Common mouse louse</name>
    <dbReference type="NCBI Taxonomy" id="468196"/>
    <lineage>
        <taxon>Eukaryota</taxon>
        <taxon>Metazoa</taxon>
        <taxon>Ecdysozoa</taxon>
        <taxon>Arthropoda</taxon>
        <taxon>Hexapoda</taxon>
        <taxon>Insecta</taxon>
        <taxon>Pterygota</taxon>
        <taxon>Neoptera</taxon>
        <taxon>Paraneoptera</taxon>
        <taxon>Psocodea</taxon>
        <taxon>Troctomorpha</taxon>
        <taxon>Phthiraptera</taxon>
        <taxon>Anoplura</taxon>
        <taxon>Polyplacidae</taxon>
        <taxon>Polyplax</taxon>
    </lineage>
</organism>
<evidence type="ECO:0000256" key="7">
    <source>
        <dbReference type="ARBA" id="ARBA00025343"/>
    </source>
</evidence>
<reference evidence="12 13" key="1">
    <citation type="submission" date="2023-10" db="EMBL/GenBank/DDBJ databases">
        <title>Genomes of two closely related lineages of the louse Polyplax serrata with different host specificities.</title>
        <authorList>
            <person name="Martinu J."/>
            <person name="Tarabai H."/>
            <person name="Stefka J."/>
            <person name="Hypsa V."/>
        </authorList>
    </citation>
    <scope>NUCLEOTIDE SEQUENCE [LARGE SCALE GENOMIC DNA]</scope>
    <source>
        <strain evidence="12">HR10_N</strain>
    </source>
</reference>
<dbReference type="Pfam" id="PF16899">
    <property type="entry name" value="Cyclin_C_2"/>
    <property type="match status" value="1"/>
</dbReference>
<keyword evidence="4" id="KW-0175">Coiled coil</keyword>
<proteinExistence type="inferred from homology"/>
<evidence type="ECO:0000256" key="2">
    <source>
        <dbReference type="ARBA" id="ARBA00008638"/>
    </source>
</evidence>
<feature type="region of interest" description="Disordered" evidence="10">
    <location>
        <begin position="518"/>
        <end position="540"/>
    </location>
</feature>
<keyword evidence="6" id="KW-0131">Cell cycle</keyword>
<dbReference type="GO" id="GO:0006351">
    <property type="term" value="P:DNA-templated transcription"/>
    <property type="evidence" value="ECO:0007669"/>
    <property type="project" value="InterPro"/>
</dbReference>
<dbReference type="Proteomes" id="UP001372834">
    <property type="component" value="Unassembled WGS sequence"/>
</dbReference>
<protein>
    <recommendedName>
        <fullName evidence="3">Cyclin-H</fullName>
    </recommendedName>
</protein>
<dbReference type="GO" id="GO:0070985">
    <property type="term" value="C:transcription factor TFIIK complex"/>
    <property type="evidence" value="ECO:0007669"/>
    <property type="project" value="InterPro"/>
</dbReference>
<evidence type="ECO:0000313" key="13">
    <source>
        <dbReference type="Proteomes" id="UP001372834"/>
    </source>
</evidence>
<evidence type="ECO:0000256" key="9">
    <source>
        <dbReference type="RuleBase" id="RU000383"/>
    </source>
</evidence>
<dbReference type="InterPro" id="IPR027081">
    <property type="entry name" value="CyclinH/Ccl1"/>
</dbReference>
<evidence type="ECO:0000256" key="3">
    <source>
        <dbReference type="ARBA" id="ARBA00019496"/>
    </source>
</evidence>
<keyword evidence="5 9" id="KW-0195">Cyclin</keyword>
<name>A0AAN8S1W6_POLSC</name>
<dbReference type="InterPro" id="IPR008555">
    <property type="entry name" value="SIKE"/>
</dbReference>
<comment type="subunit">
    <text evidence="8">Associates primarily with CDK7 and MAT1 to form the CAK complex. CAK can further associate with the core-TFIIH to form the TFIIH basal transcription factor.</text>
</comment>
<dbReference type="CDD" id="cd20524">
    <property type="entry name" value="CYCLIN_CCNH_rpt1"/>
    <property type="match status" value="1"/>
</dbReference>
<dbReference type="Pfam" id="PF05769">
    <property type="entry name" value="SIKE"/>
    <property type="match status" value="1"/>
</dbReference>
<dbReference type="Gene3D" id="1.10.472.10">
    <property type="entry name" value="Cyclin-like"/>
    <property type="match status" value="2"/>
</dbReference>
<evidence type="ECO:0000259" key="11">
    <source>
        <dbReference type="SMART" id="SM00385"/>
    </source>
</evidence>
<dbReference type="InterPro" id="IPR006671">
    <property type="entry name" value="Cyclin_N"/>
</dbReference>
<dbReference type="FunFam" id="1.10.472.10:FF:000029">
    <property type="entry name" value="Cyclin h"/>
    <property type="match status" value="1"/>
</dbReference>
<accession>A0AAN8S1W6</accession>
<evidence type="ECO:0000256" key="5">
    <source>
        <dbReference type="ARBA" id="ARBA00023127"/>
    </source>
</evidence>
<comment type="similarity">
    <text evidence="1">Belongs to the SIKE family.</text>
</comment>
<dbReference type="InterPro" id="IPR031658">
    <property type="entry name" value="Cyclin_C_2"/>
</dbReference>
<evidence type="ECO:0000256" key="10">
    <source>
        <dbReference type="SAM" id="MobiDB-lite"/>
    </source>
</evidence>
<evidence type="ECO:0000313" key="12">
    <source>
        <dbReference type="EMBL" id="KAK6625763.1"/>
    </source>
</evidence>
<dbReference type="SUPFAM" id="SSF47954">
    <property type="entry name" value="Cyclin-like"/>
    <property type="match status" value="2"/>
</dbReference>
<comment type="caution">
    <text evidence="12">The sequence shown here is derived from an EMBL/GenBank/DDBJ whole genome shotgun (WGS) entry which is preliminary data.</text>
</comment>
<dbReference type="FunFam" id="1.10.472.10:FF:000088">
    <property type="entry name" value="Cyclin-H"/>
    <property type="match status" value="1"/>
</dbReference>
<evidence type="ECO:0000256" key="4">
    <source>
        <dbReference type="ARBA" id="ARBA00023054"/>
    </source>
</evidence>
<dbReference type="EMBL" id="JAWJWE010000037">
    <property type="protein sequence ID" value="KAK6625763.1"/>
    <property type="molecule type" value="Genomic_DNA"/>
</dbReference>
<evidence type="ECO:0000256" key="1">
    <source>
        <dbReference type="ARBA" id="ARBA00005537"/>
    </source>
</evidence>
<dbReference type="CDD" id="cd20525">
    <property type="entry name" value="CYCLIN_CCNH_rpt2"/>
    <property type="match status" value="1"/>
</dbReference>
<dbReference type="NCBIfam" id="TIGR00569">
    <property type="entry name" value="ccl1"/>
    <property type="match status" value="1"/>
</dbReference>
<dbReference type="InterPro" id="IPR036915">
    <property type="entry name" value="Cyclin-like_sf"/>
</dbReference>
<feature type="domain" description="Cyclin-like" evidence="11">
    <location>
        <begin position="62"/>
        <end position="149"/>
    </location>
</feature>
<gene>
    <name evidence="12" type="ORF">RUM43_006062</name>
</gene>
<evidence type="ECO:0000256" key="6">
    <source>
        <dbReference type="ARBA" id="ARBA00023306"/>
    </source>
</evidence>
<comment type="function">
    <text evidence="7">Regulates CDK7, the catalytic subunit of the CDK-activating kinase (CAK) enzymatic complex. CAK activates the cyclin-associated kinases CDK1, CDK2, CDK4 and CDK6 by threonine phosphorylation. CAK complexed to the core-TFIIH basal transcription factor activates RNA polymerase II by serine phosphorylation of the repetitive C-terminal domain (CTD) of its large subunit (POLR2A), allowing its escape from the promoter and elongation of the transcripts. Involved in cell cycle control and in RNA transcription by RNA polymerase II. Its expression and activity are constant throughout the cell cycle.</text>
</comment>
<evidence type="ECO:0000256" key="8">
    <source>
        <dbReference type="ARBA" id="ARBA00026042"/>
    </source>
</evidence>
<sequence length="540" mass="63121">MYPVSSQKKNWTFTDEAEIDSLRRMANERFIERFGGTKTEEEKRAFFLTPEEELILLKGSELLLREFCRKFSPPMPKSVVGTSYHYFKRFYINNSVMDYHPKEILVTCVYLSCKVEEFNISIVQFVSNIKGDREKAAEIILNNELLLMQQLNYYLTVHNPYRPIEGLIIDIKTRYPQMRDPERLRGGIDEFIDKVYQTEAILLYSPSQIALAAILHAASNVQENLDLYVTEILFGSDKQYLARIIEVVRNVRLKVKMIELPSREVTKPLEDKLSRCRNQENNPDSEIYKKKRLDMLNEEDERQVRKYAKISERMRNSQNKFLGINEISDSPKEHMSLTIEELIINAKKLANRLKDDESKTDAVIEQAKYTFHQIEAMKQYSDDVEKLNEAASQRPYSVLVAGLQRESQHLRELQAENCELRNTLEDHQNAIELIMSKYRQQVSQLMSENKADPSTFHNSMQCTKIILDQYTQINEMRRIMREAAEADEESAVKDQELITRLLTENKGLRELLNIYKKYGSPDPPKDSQVVSDIPEVKNEL</sequence>
<dbReference type="PANTHER" id="PTHR12186:SF2">
    <property type="entry name" value="FGFR1 ONCOGENE PARTNER 2 HOMOLOG"/>
    <property type="match status" value="1"/>
</dbReference>
<dbReference type="SMART" id="SM00385">
    <property type="entry name" value="CYCLIN"/>
    <property type="match status" value="1"/>
</dbReference>
<dbReference type="Pfam" id="PF00134">
    <property type="entry name" value="Cyclin_N"/>
    <property type="match status" value="1"/>
</dbReference>
<dbReference type="InterPro" id="IPR013763">
    <property type="entry name" value="Cyclin-like_dom"/>
</dbReference>
<dbReference type="AlphaFoldDB" id="A0AAN8S1W6"/>
<dbReference type="PANTHER" id="PTHR12186">
    <property type="entry name" value="SIKE FAMILY MEMBER"/>
    <property type="match status" value="1"/>
</dbReference>
<dbReference type="GO" id="GO:0016538">
    <property type="term" value="F:cyclin-dependent protein serine/threonine kinase regulator activity"/>
    <property type="evidence" value="ECO:0007669"/>
    <property type="project" value="InterPro"/>
</dbReference>